<proteinExistence type="inferred from homology"/>
<protein>
    <submittedName>
        <fullName evidence="8">Penicillin-binding protein 2</fullName>
    </submittedName>
</protein>
<reference evidence="8" key="1">
    <citation type="submission" date="2018-10" db="EMBL/GenBank/DDBJ databases">
        <title>Schaedlerella arabinophila gen. nov. sp. nov., isolated from the mouse intestinal tract and comparative analysis with the genome of the closely related altered Schaedler flora strain ASF502.</title>
        <authorList>
            <person name="Miyake S."/>
            <person name="Soh M."/>
            <person name="Seedorf H."/>
        </authorList>
    </citation>
    <scope>NUCLEOTIDE SEQUENCE [LARGE SCALE GENOMIC DNA]</scope>
    <source>
        <strain evidence="8">DSM 106076</strain>
    </source>
</reference>
<evidence type="ECO:0000256" key="3">
    <source>
        <dbReference type="ARBA" id="ARBA00023136"/>
    </source>
</evidence>
<dbReference type="SUPFAM" id="SSF56519">
    <property type="entry name" value="Penicillin binding protein dimerisation domain"/>
    <property type="match status" value="1"/>
</dbReference>
<dbReference type="AlphaFoldDB" id="A0A3R8LDU3"/>
<feature type="domain" description="Penicillin-binding protein transpeptidase" evidence="6">
    <location>
        <begin position="277"/>
        <end position="602"/>
    </location>
</feature>
<evidence type="ECO:0000259" key="6">
    <source>
        <dbReference type="Pfam" id="PF00905"/>
    </source>
</evidence>
<evidence type="ECO:0000256" key="4">
    <source>
        <dbReference type="SAM" id="MobiDB-lite"/>
    </source>
</evidence>
<gene>
    <name evidence="8" type="ORF">EBB54_07620</name>
</gene>
<dbReference type="PANTHER" id="PTHR30627">
    <property type="entry name" value="PEPTIDOGLYCAN D,D-TRANSPEPTIDASE"/>
    <property type="match status" value="1"/>
</dbReference>
<evidence type="ECO:0000256" key="5">
    <source>
        <dbReference type="SAM" id="Phobius"/>
    </source>
</evidence>
<name>A0A3R8LDU3_9FIRM</name>
<feature type="domain" description="Penicillin-binding protein dimerisation" evidence="7">
    <location>
        <begin position="69"/>
        <end position="228"/>
    </location>
</feature>
<comment type="similarity">
    <text evidence="2">Belongs to the transpeptidase family.</text>
</comment>
<dbReference type="InterPro" id="IPR005311">
    <property type="entry name" value="PBP_dimer"/>
</dbReference>
<feature type="region of interest" description="Disordered" evidence="4">
    <location>
        <begin position="620"/>
        <end position="669"/>
    </location>
</feature>
<dbReference type="GO" id="GO:0008658">
    <property type="term" value="F:penicillin binding"/>
    <property type="evidence" value="ECO:0007669"/>
    <property type="project" value="InterPro"/>
</dbReference>
<dbReference type="GO" id="GO:0005886">
    <property type="term" value="C:plasma membrane"/>
    <property type="evidence" value="ECO:0007669"/>
    <property type="project" value="TreeGrafter"/>
</dbReference>
<dbReference type="InterPro" id="IPR050515">
    <property type="entry name" value="Beta-lactam/transpept"/>
</dbReference>
<dbReference type="Pfam" id="PF03717">
    <property type="entry name" value="PBP_dimer"/>
    <property type="match status" value="1"/>
</dbReference>
<evidence type="ECO:0000256" key="2">
    <source>
        <dbReference type="ARBA" id="ARBA00007171"/>
    </source>
</evidence>
<evidence type="ECO:0000313" key="9">
    <source>
        <dbReference type="Proteomes" id="UP000274920"/>
    </source>
</evidence>
<keyword evidence="5" id="KW-1133">Transmembrane helix</keyword>
<evidence type="ECO:0000256" key="1">
    <source>
        <dbReference type="ARBA" id="ARBA00004370"/>
    </source>
</evidence>
<dbReference type="Proteomes" id="UP000274920">
    <property type="component" value="Unassembled WGS sequence"/>
</dbReference>
<dbReference type="EMBL" id="RHJS01000002">
    <property type="protein sequence ID" value="RRK31244.1"/>
    <property type="molecule type" value="Genomic_DNA"/>
</dbReference>
<keyword evidence="5" id="KW-0812">Transmembrane</keyword>
<dbReference type="GO" id="GO:0071555">
    <property type="term" value="P:cell wall organization"/>
    <property type="evidence" value="ECO:0007669"/>
    <property type="project" value="TreeGrafter"/>
</dbReference>
<accession>A0A3R8LDU3</accession>
<dbReference type="RefSeq" id="WP_125126961.1">
    <property type="nucleotide sequence ID" value="NZ_RHJS01000002.1"/>
</dbReference>
<dbReference type="Pfam" id="PF00905">
    <property type="entry name" value="Transpeptidase"/>
    <property type="match status" value="1"/>
</dbReference>
<evidence type="ECO:0000313" key="8">
    <source>
        <dbReference type="EMBL" id="RRK31244.1"/>
    </source>
</evidence>
<keyword evidence="9" id="KW-1185">Reference proteome</keyword>
<dbReference type="SUPFAM" id="SSF56601">
    <property type="entry name" value="beta-lactamase/transpeptidase-like"/>
    <property type="match status" value="1"/>
</dbReference>
<keyword evidence="3 5" id="KW-0472">Membrane</keyword>
<comment type="subcellular location">
    <subcellularLocation>
        <location evidence="1">Membrane</location>
    </subcellularLocation>
</comment>
<dbReference type="InterPro" id="IPR001460">
    <property type="entry name" value="PCN-bd_Tpept"/>
</dbReference>
<sequence>MAVTKRRNRFDFLTKKFPKRMQEKLVMVFMAVVLAFVALIGKITYINASKGSGYTKIVLEQQQYDSRAIPYKRGDIVDCNGTRIATSERVYNVILDVYVMLSEEEYAKPTMEVLESLFGIPKETVQGIIEERPDSRYEILAKKISYEKAQEFEAIEEDEEQYPDVRGIWLEEDYQRSYPYGSLASDVIGFVVGTNEGAIGIESAYNDILNGTNGREYGYFNDDASIERTVKAAKNGNTVVSTIDLTLQSMVEQCIREFNEAHAGEARPGQLGSKNTAVMIMNPNTGAILAEASYPDFDLNNPRDLSILYSEEQWKAMSEEEQLNAMNDLWRNFCVSDTFEPGSTVKPMTVAAGLESGTLQGDETYGCYGSLHVGDYDISCHQRAGHGTETVQDAVAFSCNVAMMHMAEKIGVDNFLRYQHIFGFGEYTDIDLPGEAYTEGLLFTKENMLDVNLATCSFGQGFNVTMTQVAAAFCSLVNGGYYYQPHVVKQIQDGDGKVVEIKDPVLLRKTISAETSQQIKPYLRAVMEYGTGINAMVPGYDIGGKTGTAEKLPREAENYVLSFIGCAPLENPEVVVYVVIDEPNVARQETSQYVLELSQKIMSQAFPYLNITMKEDYVPPETTAEDETQPADASQDEYTSYSENYEETYDNQDGAYIDENYDPDLDGWAEGMPVEYEVPYPDEYME</sequence>
<feature type="transmembrane region" description="Helical" evidence="5">
    <location>
        <begin position="25"/>
        <end position="46"/>
    </location>
</feature>
<dbReference type="InterPro" id="IPR012338">
    <property type="entry name" value="Beta-lactam/transpept-like"/>
</dbReference>
<dbReference type="Gene3D" id="3.90.1310.10">
    <property type="entry name" value="Penicillin-binding protein 2a (Domain 2)"/>
    <property type="match status" value="1"/>
</dbReference>
<dbReference type="Gene3D" id="3.40.710.10">
    <property type="entry name" value="DD-peptidase/beta-lactamase superfamily"/>
    <property type="match status" value="1"/>
</dbReference>
<comment type="caution">
    <text evidence="8">The sequence shown here is derived from an EMBL/GenBank/DDBJ whole genome shotgun (WGS) entry which is preliminary data.</text>
</comment>
<dbReference type="InterPro" id="IPR036138">
    <property type="entry name" value="PBP_dimer_sf"/>
</dbReference>
<evidence type="ECO:0000259" key="7">
    <source>
        <dbReference type="Pfam" id="PF03717"/>
    </source>
</evidence>
<organism evidence="8 9">
    <name type="scientific">Schaedlerella arabinosiphila</name>
    <dbReference type="NCBI Taxonomy" id="2044587"/>
    <lineage>
        <taxon>Bacteria</taxon>
        <taxon>Bacillati</taxon>
        <taxon>Bacillota</taxon>
        <taxon>Clostridia</taxon>
        <taxon>Lachnospirales</taxon>
        <taxon>Lachnospiraceae</taxon>
        <taxon>Schaedlerella</taxon>
    </lineage>
</organism>